<dbReference type="STRING" id="717646.M2M3S8"/>
<accession>M2M3S8</accession>
<dbReference type="PANTHER" id="PTHR12760">
    <property type="entry name" value="TETRATRICOPEPTIDE REPEAT PROTEIN"/>
    <property type="match status" value="1"/>
</dbReference>
<keyword evidence="4" id="KW-0256">Endoplasmic reticulum</keyword>
<evidence type="ECO:0000313" key="7">
    <source>
        <dbReference type="Proteomes" id="UP000011761"/>
    </source>
</evidence>
<gene>
    <name evidence="6" type="ORF">BAUCODRAFT_318893</name>
</gene>
<dbReference type="KEGG" id="bcom:BAUCODRAFT_318893"/>
<dbReference type="Proteomes" id="UP000011761">
    <property type="component" value="Unassembled WGS sequence"/>
</dbReference>
<evidence type="ECO:0000256" key="4">
    <source>
        <dbReference type="RuleBase" id="RU367091"/>
    </source>
</evidence>
<comment type="similarity">
    <text evidence="4">Belongs to the EMC2 family.</text>
</comment>
<dbReference type="GO" id="GO:0072546">
    <property type="term" value="C:EMC complex"/>
    <property type="evidence" value="ECO:0007669"/>
    <property type="project" value="UniProtKB-UniRule"/>
</dbReference>
<evidence type="ECO:0000313" key="6">
    <source>
        <dbReference type="EMBL" id="EMC91226.1"/>
    </source>
</evidence>
<dbReference type="HOGENOM" id="CLU_052388_0_0_1"/>
<feature type="repeat" description="TPR" evidence="3">
    <location>
        <begin position="161"/>
        <end position="194"/>
    </location>
</feature>
<dbReference type="GeneID" id="19111622"/>
<dbReference type="eggNOG" id="KOG3060">
    <property type="taxonomic scope" value="Eukaryota"/>
</dbReference>
<reference evidence="6 7" key="1">
    <citation type="journal article" date="2012" name="PLoS Pathog.">
        <title>Diverse lifestyles and strategies of plant pathogenesis encoded in the genomes of eighteen Dothideomycetes fungi.</title>
        <authorList>
            <person name="Ohm R.A."/>
            <person name="Feau N."/>
            <person name="Henrissat B."/>
            <person name="Schoch C.L."/>
            <person name="Horwitz B.A."/>
            <person name="Barry K.W."/>
            <person name="Condon B.J."/>
            <person name="Copeland A.C."/>
            <person name="Dhillon B."/>
            <person name="Glaser F."/>
            <person name="Hesse C.N."/>
            <person name="Kosti I."/>
            <person name="LaButti K."/>
            <person name="Lindquist E.A."/>
            <person name="Lucas S."/>
            <person name="Salamov A.A."/>
            <person name="Bradshaw R.E."/>
            <person name="Ciuffetti L."/>
            <person name="Hamelin R.C."/>
            <person name="Kema G.H.J."/>
            <person name="Lawrence C."/>
            <person name="Scott J.A."/>
            <person name="Spatafora J.W."/>
            <person name="Turgeon B.G."/>
            <person name="de Wit P.J.G.M."/>
            <person name="Zhong S."/>
            <person name="Goodwin S.B."/>
            <person name="Grigoriev I.V."/>
        </authorList>
    </citation>
    <scope>NUCLEOTIDE SEQUENCE [LARGE SCALE GENOMIC DNA]</scope>
    <source>
        <strain evidence="6 7">UAMH 10762</strain>
    </source>
</reference>
<dbReference type="InterPro" id="IPR039856">
    <property type="entry name" value="EMC2-like"/>
</dbReference>
<dbReference type="Gene3D" id="1.25.40.10">
    <property type="entry name" value="Tetratricopeptide repeat domain"/>
    <property type="match status" value="1"/>
</dbReference>
<dbReference type="OrthoDB" id="124397at2759"/>
<keyword evidence="2 3" id="KW-0802">TPR repeat</keyword>
<keyword evidence="4" id="KW-0472">Membrane</keyword>
<dbReference type="EMBL" id="KB445564">
    <property type="protein sequence ID" value="EMC91226.1"/>
    <property type="molecule type" value="Genomic_DNA"/>
</dbReference>
<dbReference type="AlphaFoldDB" id="M2M3S8"/>
<name>M2M3S8_BAUPA</name>
<feature type="domain" description="EMC2 TPR-like" evidence="5">
    <location>
        <begin position="109"/>
        <end position="207"/>
    </location>
</feature>
<evidence type="ECO:0000256" key="2">
    <source>
        <dbReference type="ARBA" id="ARBA00022803"/>
    </source>
</evidence>
<keyword evidence="7" id="KW-1185">Reference proteome</keyword>
<dbReference type="RefSeq" id="XP_007681648.1">
    <property type="nucleotide sequence ID" value="XM_007683458.1"/>
</dbReference>
<comment type="function">
    <text evidence="4">Part of the endoplasmic reticulum membrane protein complex (EMC) that enables the energy-independent insertion into endoplasmic reticulum membranes of newly synthesized membrane proteins.</text>
</comment>
<dbReference type="OMA" id="LMEMLFY"/>
<comment type="subcellular location">
    <subcellularLocation>
        <location evidence="4">Endoplasmic reticulum membrane</location>
        <topology evidence="4">Peripheral membrane protein</topology>
        <orientation evidence="4">Cytoplasmic side</orientation>
    </subcellularLocation>
</comment>
<dbReference type="SUPFAM" id="SSF48452">
    <property type="entry name" value="TPR-like"/>
    <property type="match status" value="1"/>
</dbReference>
<proteinExistence type="inferred from homology"/>
<evidence type="ECO:0000256" key="1">
    <source>
        <dbReference type="ARBA" id="ARBA00022737"/>
    </source>
</evidence>
<evidence type="ECO:0000256" key="3">
    <source>
        <dbReference type="PROSITE-ProRule" id="PRU00339"/>
    </source>
</evidence>
<dbReference type="InterPro" id="IPR011990">
    <property type="entry name" value="TPR-like_helical_dom_sf"/>
</dbReference>
<organism evidence="6 7">
    <name type="scientific">Baudoinia panamericana (strain UAMH 10762)</name>
    <name type="common">Angels' share fungus</name>
    <name type="synonym">Baudoinia compniacensis (strain UAMH 10762)</name>
    <dbReference type="NCBI Taxonomy" id="717646"/>
    <lineage>
        <taxon>Eukaryota</taxon>
        <taxon>Fungi</taxon>
        <taxon>Dikarya</taxon>
        <taxon>Ascomycota</taxon>
        <taxon>Pezizomycotina</taxon>
        <taxon>Dothideomycetes</taxon>
        <taxon>Dothideomycetidae</taxon>
        <taxon>Mycosphaerellales</taxon>
        <taxon>Teratosphaeriaceae</taxon>
        <taxon>Baudoinia</taxon>
    </lineage>
</organism>
<dbReference type="InterPro" id="IPR055217">
    <property type="entry name" value="TPR_EMC2"/>
</dbReference>
<dbReference type="PROSITE" id="PS50005">
    <property type="entry name" value="TPR"/>
    <property type="match status" value="1"/>
</dbReference>
<evidence type="ECO:0000259" key="5">
    <source>
        <dbReference type="Pfam" id="PF22890"/>
    </source>
</evidence>
<dbReference type="Pfam" id="PF22890">
    <property type="entry name" value="TPR_EMC2"/>
    <property type="match status" value="1"/>
</dbReference>
<dbReference type="InterPro" id="IPR019734">
    <property type="entry name" value="TPR_rpt"/>
</dbReference>
<keyword evidence="1" id="KW-0677">Repeat</keyword>
<protein>
    <recommendedName>
        <fullName evidence="4">ER membrane protein complex subunit 2</fullName>
    </recommendedName>
</protein>
<sequence length="333" mass="37150">MSDPLLEAPTQTNPSHTLALSQKARPYLDSRPWYFTTLPYPLSLFLAPESQERWAASQNLFLASLIADDLPVAYAYLEDITERFGKLNERVMALQGLYQEASAKDTKALEDVVKNYDELLKTDPTLMAIRKRRVAVLKGVGRIADAVGDLVLMLDASPTDAEAWAELADCYVSQGAYEQAVWCLEEVLLVMPNAWNMHARLAEVQYIQSQKMSEGSGEQLKTLSESMRRFCRSIELCDDYLRGYYGLKITTARLLAILEKVKKPPTASSDLVAGDLAPPKVATVYKLNELATAKLAEIVRRSSAEEKGWDGYSGAELKAAKAMIEKDTQKIER</sequence>
<comment type="subunit">
    <text evidence="4">Component of the ER membrane protein complex (EMC).</text>
</comment>